<keyword evidence="1" id="KW-0472">Membrane</keyword>
<dbReference type="EMBL" id="CP037422">
    <property type="protein sequence ID" value="QDU09653.1"/>
    <property type="molecule type" value="Genomic_DNA"/>
</dbReference>
<dbReference type="OrthoDB" id="9998089at2"/>
<reference evidence="2 3" key="1">
    <citation type="submission" date="2019-03" db="EMBL/GenBank/DDBJ databases">
        <title>Deep-cultivation of Planctomycetes and their phenomic and genomic characterization uncovers novel biology.</title>
        <authorList>
            <person name="Wiegand S."/>
            <person name="Jogler M."/>
            <person name="Boedeker C."/>
            <person name="Pinto D."/>
            <person name="Vollmers J."/>
            <person name="Rivas-Marin E."/>
            <person name="Kohn T."/>
            <person name="Peeters S.H."/>
            <person name="Heuer A."/>
            <person name="Rast P."/>
            <person name="Oberbeckmann S."/>
            <person name="Bunk B."/>
            <person name="Jeske O."/>
            <person name="Meyerdierks A."/>
            <person name="Storesund J.E."/>
            <person name="Kallscheuer N."/>
            <person name="Luecker S."/>
            <person name="Lage O.M."/>
            <person name="Pohl T."/>
            <person name="Merkel B.J."/>
            <person name="Hornburger P."/>
            <person name="Mueller R.-W."/>
            <person name="Bruemmer F."/>
            <person name="Labrenz M."/>
            <person name="Spormann A.M."/>
            <person name="Op den Camp H."/>
            <person name="Overmann J."/>
            <person name="Amann R."/>
            <person name="Jetten M.S.M."/>
            <person name="Mascher T."/>
            <person name="Medema M.H."/>
            <person name="Devos D.P."/>
            <person name="Kaster A.-K."/>
            <person name="Ovreas L."/>
            <person name="Rohde M."/>
            <person name="Galperin M.Y."/>
            <person name="Jogler C."/>
        </authorList>
    </citation>
    <scope>NUCLEOTIDE SEQUENCE [LARGE SCALE GENOMIC DNA]</scope>
    <source>
        <strain evidence="2 3">V202</strain>
    </source>
</reference>
<dbReference type="AlphaFoldDB" id="A0A517WWK3"/>
<organism evidence="2 3">
    <name type="scientific">Gimesia aquarii</name>
    <dbReference type="NCBI Taxonomy" id="2527964"/>
    <lineage>
        <taxon>Bacteria</taxon>
        <taxon>Pseudomonadati</taxon>
        <taxon>Planctomycetota</taxon>
        <taxon>Planctomycetia</taxon>
        <taxon>Planctomycetales</taxon>
        <taxon>Planctomycetaceae</taxon>
        <taxon>Gimesia</taxon>
    </lineage>
</organism>
<protein>
    <submittedName>
        <fullName evidence="2">Uncharacterized protein</fullName>
    </submittedName>
</protein>
<dbReference type="Proteomes" id="UP000318384">
    <property type="component" value="Chromosome"/>
</dbReference>
<keyword evidence="3" id="KW-1185">Reference proteome</keyword>
<evidence type="ECO:0000313" key="2">
    <source>
        <dbReference type="EMBL" id="QDU09653.1"/>
    </source>
</evidence>
<proteinExistence type="predicted"/>
<keyword evidence="1" id="KW-1133">Transmembrane helix</keyword>
<name>A0A517WWK3_9PLAN</name>
<accession>A0A517WWK3</accession>
<evidence type="ECO:0000313" key="3">
    <source>
        <dbReference type="Proteomes" id="UP000318384"/>
    </source>
</evidence>
<evidence type="ECO:0000256" key="1">
    <source>
        <dbReference type="SAM" id="Phobius"/>
    </source>
</evidence>
<gene>
    <name evidence="2" type="ORF">V202x_30290</name>
</gene>
<feature type="transmembrane region" description="Helical" evidence="1">
    <location>
        <begin position="12"/>
        <end position="36"/>
    </location>
</feature>
<sequence>MARRDVETVSLSFLDLLSCALGGVILLMLIFTAVMYGKYSHRKTLVVYADAGLSHDVTFVAISPFGERIKLESKGTVFMVKERPAFGEWRIVAKRKNKSTTSPSEELKKLISYLEATTEGNSPVNNWLPFDEATKVAGQASKSVAASRNSPKLDIGDLRLLQSGVFSICNSSLGAEQDVKENSEVSKTCDTVLKTLAGTREDDVEKLVKGLFSVAFSTSTVTVDGRPDHGDRLAFVNRSLNLLAVFCALHSQLSEEHEAARNSVAIAIKSIIDEYLYMCRECDLLKQKLPNGEHTDSGVTHEAAIAYQLSLFINKVRRRSFTTRQFLRTCLAKNIELKAASTSFLLDCIQQFSSFKSDVEKYLNQNVEKDRQLQVVLKHYGYDEWDMAVYLNEIASSVVGATPYKDLTVLVDLVEDRSAVLDLKKAGSISSATLALVTLASLDGQDGHRLDNKERVQVASTLSLLFKPSTTSVSLTFLENEQSLLLKQAAADALRVVVDATTEPTVVSSLNLHWGGNWESLPDISLPISSSESDIPILSFAVSHDDLSVHQLAFTDGDKP</sequence>
<keyword evidence="1" id="KW-0812">Transmembrane</keyword>
<dbReference type="RefSeq" id="WP_145176207.1">
    <property type="nucleotide sequence ID" value="NZ_CP037422.1"/>
</dbReference>